<name>A0A371H4U6_MUCPR</name>
<dbReference type="AlphaFoldDB" id="A0A371H4U6"/>
<proteinExistence type="predicted"/>
<feature type="non-terminal residue" evidence="1">
    <location>
        <position position="1"/>
    </location>
</feature>
<accession>A0A371H4U6</accession>
<evidence type="ECO:0000313" key="1">
    <source>
        <dbReference type="EMBL" id="RDX97787.1"/>
    </source>
</evidence>
<reference evidence="1" key="1">
    <citation type="submission" date="2018-05" db="EMBL/GenBank/DDBJ databases">
        <title>Draft genome of Mucuna pruriens seed.</title>
        <authorList>
            <person name="Nnadi N.E."/>
            <person name="Vos R."/>
            <person name="Hasami M.H."/>
            <person name="Devisetty U.K."/>
            <person name="Aguiy J.C."/>
        </authorList>
    </citation>
    <scope>NUCLEOTIDE SEQUENCE [LARGE SCALE GENOMIC DNA]</scope>
    <source>
        <strain evidence="1">JCA_2017</strain>
    </source>
</reference>
<sequence length="300" mass="34891">MRKLIATNPKRKGHTSSSFLGNITSKEFQDKLPRWCRSHVTTLKVSKYPMDELLGTLKLKIKVKWCGTSAKDLNISSMDDLTWRRRKRSHSSRKRKDEEAYICLMADTTLEGEEVDDKEVISNYLNHLQIAYQELLSKPSTLSIENKSLKEEKAKDLSTVNILEVHEQLQEKVIDLRQSLAKFVNGSENLKKILKHKRHPYDKSSISYDKKKDLKKNMSISHCLNCGRFGDLSYDCIDHLKGLSKPSRTNKKRPKRILVPKNMIVPIANWFDSRKETPIMVPKQWLLMSHDKRKVHVPRP</sequence>
<organism evidence="1 2">
    <name type="scientific">Mucuna pruriens</name>
    <name type="common">Velvet bean</name>
    <name type="synonym">Dolichos pruriens</name>
    <dbReference type="NCBI Taxonomy" id="157652"/>
    <lineage>
        <taxon>Eukaryota</taxon>
        <taxon>Viridiplantae</taxon>
        <taxon>Streptophyta</taxon>
        <taxon>Embryophyta</taxon>
        <taxon>Tracheophyta</taxon>
        <taxon>Spermatophyta</taxon>
        <taxon>Magnoliopsida</taxon>
        <taxon>eudicotyledons</taxon>
        <taxon>Gunneridae</taxon>
        <taxon>Pentapetalae</taxon>
        <taxon>rosids</taxon>
        <taxon>fabids</taxon>
        <taxon>Fabales</taxon>
        <taxon>Fabaceae</taxon>
        <taxon>Papilionoideae</taxon>
        <taxon>50 kb inversion clade</taxon>
        <taxon>NPAAA clade</taxon>
        <taxon>indigoferoid/millettioid clade</taxon>
        <taxon>Phaseoleae</taxon>
        <taxon>Mucuna</taxon>
    </lineage>
</organism>
<evidence type="ECO:0000313" key="2">
    <source>
        <dbReference type="Proteomes" id="UP000257109"/>
    </source>
</evidence>
<comment type="caution">
    <text evidence="1">The sequence shown here is derived from an EMBL/GenBank/DDBJ whole genome shotgun (WGS) entry which is preliminary data.</text>
</comment>
<keyword evidence="2" id="KW-1185">Reference proteome</keyword>
<gene>
    <name evidence="1" type="ORF">CR513_19407</name>
</gene>
<dbReference type="EMBL" id="QJKJ01003574">
    <property type="protein sequence ID" value="RDX97787.1"/>
    <property type="molecule type" value="Genomic_DNA"/>
</dbReference>
<protein>
    <submittedName>
        <fullName evidence="1">Uncharacterized protein</fullName>
    </submittedName>
</protein>
<dbReference type="Proteomes" id="UP000257109">
    <property type="component" value="Unassembled WGS sequence"/>
</dbReference>